<sequence length="86" mass="9352">MLSYLMDQYTKMETAMTNSRPVDTLRTNLLAARHKAVKALAETGGEFSADALHELAALQTALTAVREEIEAHAARMGWGGSDDTLD</sequence>
<proteinExistence type="predicted"/>
<dbReference type="AlphaFoldDB" id="A0A1M5KN61"/>
<dbReference type="Proteomes" id="UP000190675">
    <property type="component" value="Chromosome I"/>
</dbReference>
<organism evidence="1 2">
    <name type="scientific">Bradyrhizobium erythrophlei</name>
    <dbReference type="NCBI Taxonomy" id="1437360"/>
    <lineage>
        <taxon>Bacteria</taxon>
        <taxon>Pseudomonadati</taxon>
        <taxon>Pseudomonadota</taxon>
        <taxon>Alphaproteobacteria</taxon>
        <taxon>Hyphomicrobiales</taxon>
        <taxon>Nitrobacteraceae</taxon>
        <taxon>Bradyrhizobium</taxon>
    </lineage>
</organism>
<dbReference type="EMBL" id="LT670818">
    <property type="protein sequence ID" value="SHG54217.1"/>
    <property type="molecule type" value="Genomic_DNA"/>
</dbReference>
<reference evidence="1 2" key="1">
    <citation type="submission" date="2016-11" db="EMBL/GenBank/DDBJ databases">
        <authorList>
            <person name="Jaros S."/>
            <person name="Januszkiewicz K."/>
            <person name="Wedrychowicz H."/>
        </authorList>
    </citation>
    <scope>NUCLEOTIDE SEQUENCE [LARGE SCALE GENOMIC DNA]</scope>
    <source>
        <strain evidence="1 2">GAS242</strain>
    </source>
</reference>
<name>A0A1M5KN61_9BRAD</name>
<evidence type="ECO:0000313" key="1">
    <source>
        <dbReference type="EMBL" id="SHG54217.1"/>
    </source>
</evidence>
<gene>
    <name evidence="1" type="ORF">SAMN05444169_2965</name>
</gene>
<protein>
    <submittedName>
        <fullName evidence="1">Uncharacterized protein</fullName>
    </submittedName>
</protein>
<accession>A0A1M5KN61</accession>
<evidence type="ECO:0000313" key="2">
    <source>
        <dbReference type="Proteomes" id="UP000190675"/>
    </source>
</evidence>